<dbReference type="Gene3D" id="1.10.10.60">
    <property type="entry name" value="Homeodomain-like"/>
    <property type="match status" value="1"/>
</dbReference>
<feature type="region of interest" description="Disordered" evidence="5">
    <location>
        <begin position="208"/>
        <end position="229"/>
    </location>
</feature>
<dbReference type="GO" id="GO:0000976">
    <property type="term" value="F:transcription cis-regulatory region binding"/>
    <property type="evidence" value="ECO:0007669"/>
    <property type="project" value="TreeGrafter"/>
</dbReference>
<dbReference type="KEGG" id="mnv:MNVI_25310"/>
<accession>A0A7I7PF20</accession>
<evidence type="ECO:0000259" key="6">
    <source>
        <dbReference type="PROSITE" id="PS50977"/>
    </source>
</evidence>
<protein>
    <submittedName>
        <fullName evidence="7">TetR family transcriptional regulator</fullName>
    </submittedName>
</protein>
<dbReference type="InterPro" id="IPR009057">
    <property type="entry name" value="Homeodomain-like_sf"/>
</dbReference>
<proteinExistence type="predicted"/>
<organism evidence="7 8">
    <name type="scientific">Mycobacterium noviomagense</name>
    <dbReference type="NCBI Taxonomy" id="459858"/>
    <lineage>
        <taxon>Bacteria</taxon>
        <taxon>Bacillati</taxon>
        <taxon>Actinomycetota</taxon>
        <taxon>Actinomycetes</taxon>
        <taxon>Mycobacteriales</taxon>
        <taxon>Mycobacteriaceae</taxon>
        <taxon>Mycobacterium</taxon>
    </lineage>
</organism>
<gene>
    <name evidence="7" type="ORF">MNVI_25310</name>
</gene>
<evidence type="ECO:0000256" key="3">
    <source>
        <dbReference type="ARBA" id="ARBA00023163"/>
    </source>
</evidence>
<evidence type="ECO:0000313" key="7">
    <source>
        <dbReference type="EMBL" id="BBY07213.1"/>
    </source>
</evidence>
<dbReference type="RefSeq" id="WP_372506490.1">
    <property type="nucleotide sequence ID" value="NZ_AP022583.1"/>
</dbReference>
<keyword evidence="3" id="KW-0804">Transcription</keyword>
<dbReference type="Proteomes" id="UP000466894">
    <property type="component" value="Chromosome"/>
</dbReference>
<sequence length="229" mass="24597">MVQITTGSTDPRPARSRARLLEAATALLRSGGPRAVTIDAVTRGANVARATLYRHFPSGNDLLAAAFNSLLPPAPMPPEEGSLRDRLIALVLAEAELIAEAPFMLSAMSWMALGGELEQLPEPRQTPDSPALSNLRERIAQQYAAPFDAIFDSPEAAELGDIDRSQAIALLIGPLVLGRMSTLPDFDYRECARAAVDGFLYVQRQQSKSITATDSGSAGASDHRQTRSR</sequence>
<evidence type="ECO:0000313" key="8">
    <source>
        <dbReference type="Proteomes" id="UP000466894"/>
    </source>
</evidence>
<name>A0A7I7PF20_9MYCO</name>
<dbReference type="SUPFAM" id="SSF46689">
    <property type="entry name" value="Homeodomain-like"/>
    <property type="match status" value="1"/>
</dbReference>
<evidence type="ECO:0000256" key="2">
    <source>
        <dbReference type="ARBA" id="ARBA00023125"/>
    </source>
</evidence>
<evidence type="ECO:0000256" key="4">
    <source>
        <dbReference type="PROSITE-ProRule" id="PRU00335"/>
    </source>
</evidence>
<feature type="compositionally biased region" description="Polar residues" evidence="5">
    <location>
        <begin position="208"/>
        <end position="218"/>
    </location>
</feature>
<dbReference type="Pfam" id="PF00440">
    <property type="entry name" value="TetR_N"/>
    <property type="match status" value="1"/>
</dbReference>
<keyword evidence="1" id="KW-0805">Transcription regulation</keyword>
<dbReference type="GO" id="GO:0003700">
    <property type="term" value="F:DNA-binding transcription factor activity"/>
    <property type="evidence" value="ECO:0007669"/>
    <property type="project" value="TreeGrafter"/>
</dbReference>
<dbReference type="PANTHER" id="PTHR30055">
    <property type="entry name" value="HTH-TYPE TRANSCRIPTIONAL REGULATOR RUTR"/>
    <property type="match status" value="1"/>
</dbReference>
<dbReference type="PANTHER" id="PTHR30055:SF234">
    <property type="entry name" value="HTH-TYPE TRANSCRIPTIONAL REGULATOR BETI"/>
    <property type="match status" value="1"/>
</dbReference>
<dbReference type="InterPro" id="IPR001647">
    <property type="entry name" value="HTH_TetR"/>
</dbReference>
<dbReference type="Gene3D" id="1.10.357.10">
    <property type="entry name" value="Tetracycline Repressor, domain 2"/>
    <property type="match status" value="1"/>
</dbReference>
<feature type="domain" description="HTH tetR-type" evidence="6">
    <location>
        <begin position="14"/>
        <end position="74"/>
    </location>
</feature>
<dbReference type="PRINTS" id="PR00455">
    <property type="entry name" value="HTHTETR"/>
</dbReference>
<feature type="DNA-binding region" description="H-T-H motif" evidence="4">
    <location>
        <begin position="37"/>
        <end position="56"/>
    </location>
</feature>
<evidence type="ECO:0000256" key="1">
    <source>
        <dbReference type="ARBA" id="ARBA00023015"/>
    </source>
</evidence>
<evidence type="ECO:0000256" key="5">
    <source>
        <dbReference type="SAM" id="MobiDB-lite"/>
    </source>
</evidence>
<keyword evidence="2 4" id="KW-0238">DNA-binding</keyword>
<dbReference type="PROSITE" id="PS50977">
    <property type="entry name" value="HTH_TETR_2"/>
    <property type="match status" value="1"/>
</dbReference>
<reference evidence="7 8" key="1">
    <citation type="journal article" date="2019" name="Emerg. Microbes Infect.">
        <title>Comprehensive subspecies identification of 175 nontuberculous mycobacteria species based on 7547 genomic profiles.</title>
        <authorList>
            <person name="Matsumoto Y."/>
            <person name="Kinjo T."/>
            <person name="Motooka D."/>
            <person name="Nabeya D."/>
            <person name="Jung N."/>
            <person name="Uechi K."/>
            <person name="Horii T."/>
            <person name="Iida T."/>
            <person name="Fujita J."/>
            <person name="Nakamura S."/>
        </authorList>
    </citation>
    <scope>NUCLEOTIDE SEQUENCE [LARGE SCALE GENOMIC DNA]</scope>
    <source>
        <strain evidence="7 8">JCM 16367</strain>
    </source>
</reference>
<dbReference type="EMBL" id="AP022583">
    <property type="protein sequence ID" value="BBY07213.1"/>
    <property type="molecule type" value="Genomic_DNA"/>
</dbReference>
<dbReference type="AlphaFoldDB" id="A0A7I7PF20"/>
<dbReference type="InterPro" id="IPR050109">
    <property type="entry name" value="HTH-type_TetR-like_transc_reg"/>
</dbReference>